<gene>
    <name evidence="1" type="ORF">HELGO_WM4232</name>
</gene>
<sequence length="172" mass="19918">MLIMLLKKGKRMTKFLRYVFISTLLFSLLGCTLNVPHSTTTPSSKTSTVYLKVPSNDCEIRKWYNYQVVAISLINKRWIEEGIALEERAKMAYALRHNARMNARYMMQDKKAVKVLQERDMKKYGNPDGPDFSYLIHKSKSKGIKGDEVYKKIIESSSRTNAQYNADCMNTK</sequence>
<accession>A0A6S6TH43</accession>
<organism evidence="1">
    <name type="scientific">uncultured Sulfurovum sp</name>
    <dbReference type="NCBI Taxonomy" id="269237"/>
    <lineage>
        <taxon>Bacteria</taxon>
        <taxon>Pseudomonadati</taxon>
        <taxon>Campylobacterota</taxon>
        <taxon>Epsilonproteobacteria</taxon>
        <taxon>Campylobacterales</taxon>
        <taxon>Sulfurovaceae</taxon>
        <taxon>Sulfurovum</taxon>
        <taxon>environmental samples</taxon>
    </lineage>
</organism>
<evidence type="ECO:0008006" key="2">
    <source>
        <dbReference type="Google" id="ProtNLM"/>
    </source>
</evidence>
<dbReference type="PROSITE" id="PS51257">
    <property type="entry name" value="PROKAR_LIPOPROTEIN"/>
    <property type="match status" value="1"/>
</dbReference>
<dbReference type="EMBL" id="CACVAU010000044">
    <property type="protein sequence ID" value="CAA6814228.1"/>
    <property type="molecule type" value="Genomic_DNA"/>
</dbReference>
<protein>
    <recommendedName>
        <fullName evidence="2">Lipoprotein</fullName>
    </recommendedName>
</protein>
<proteinExistence type="predicted"/>
<name>A0A6S6TH43_9BACT</name>
<reference evidence="1" key="1">
    <citation type="submission" date="2020-01" db="EMBL/GenBank/DDBJ databases">
        <authorList>
            <person name="Meier V. D."/>
            <person name="Meier V D."/>
        </authorList>
    </citation>
    <scope>NUCLEOTIDE SEQUENCE</scope>
    <source>
        <strain evidence="1">HLG_WM_MAG_05</strain>
    </source>
</reference>
<dbReference type="AlphaFoldDB" id="A0A6S6TH43"/>
<evidence type="ECO:0000313" key="1">
    <source>
        <dbReference type="EMBL" id="CAA6814228.1"/>
    </source>
</evidence>